<dbReference type="Proteomes" id="UP000324973">
    <property type="component" value="Unassembled WGS sequence"/>
</dbReference>
<dbReference type="CDD" id="cd01335">
    <property type="entry name" value="Radical_SAM"/>
    <property type="match status" value="1"/>
</dbReference>
<feature type="binding site" evidence="14">
    <location>
        <position position="126"/>
    </location>
    <ligand>
        <name>[4Fe-4S] cluster</name>
        <dbReference type="ChEBI" id="CHEBI:49883"/>
        <note>4Fe-4S-S-AdoMet</note>
    </ligand>
</feature>
<dbReference type="PROSITE" id="PS51918">
    <property type="entry name" value="RADICAL_SAM"/>
    <property type="match status" value="1"/>
</dbReference>
<evidence type="ECO:0000256" key="11">
    <source>
        <dbReference type="ARBA" id="ARBA00023014"/>
    </source>
</evidence>
<evidence type="ECO:0000256" key="12">
    <source>
        <dbReference type="ARBA" id="ARBA00023235"/>
    </source>
</evidence>
<evidence type="ECO:0000256" key="1">
    <source>
        <dbReference type="ARBA" id="ARBA00001352"/>
    </source>
</evidence>
<evidence type="ECO:0000259" key="16">
    <source>
        <dbReference type="PROSITE" id="PS51918"/>
    </source>
</evidence>
<dbReference type="SFLD" id="SFLDS00029">
    <property type="entry name" value="Radical_SAM"/>
    <property type="match status" value="1"/>
</dbReference>
<evidence type="ECO:0000313" key="18">
    <source>
        <dbReference type="Proteomes" id="UP000324973"/>
    </source>
</evidence>
<evidence type="ECO:0000256" key="7">
    <source>
        <dbReference type="ARBA" id="ARBA00022691"/>
    </source>
</evidence>
<comment type="similarity">
    <text evidence="4">Belongs to the radical SAM superfamily. KamA family.</text>
</comment>
<dbReference type="InterPro" id="IPR022462">
    <property type="entry name" value="EpmB"/>
</dbReference>
<dbReference type="PANTHER" id="PTHR30538:SF1">
    <property type="entry name" value="L-LYSINE 2,3-AMINOMUTASE"/>
    <property type="match status" value="1"/>
</dbReference>
<dbReference type="PANTHER" id="PTHR30538">
    <property type="entry name" value="LYSINE 2,3-AMINOMUTASE-RELATED"/>
    <property type="match status" value="1"/>
</dbReference>
<dbReference type="RefSeq" id="WP_149101585.1">
    <property type="nucleotide sequence ID" value="NZ_VTFT01000001.1"/>
</dbReference>
<evidence type="ECO:0000256" key="5">
    <source>
        <dbReference type="ARBA" id="ARBA00022363"/>
    </source>
</evidence>
<evidence type="ECO:0000256" key="6">
    <source>
        <dbReference type="ARBA" id="ARBA00022485"/>
    </source>
</evidence>
<dbReference type="SUPFAM" id="SSF102114">
    <property type="entry name" value="Radical SAM enzymes"/>
    <property type="match status" value="1"/>
</dbReference>
<evidence type="ECO:0000256" key="10">
    <source>
        <dbReference type="ARBA" id="ARBA00023004"/>
    </source>
</evidence>
<evidence type="ECO:0000256" key="2">
    <source>
        <dbReference type="ARBA" id="ARBA00001933"/>
    </source>
</evidence>
<dbReference type="SFLD" id="SFLDG01070">
    <property type="entry name" value="PLP-dependent"/>
    <property type="match status" value="1"/>
</dbReference>
<evidence type="ECO:0000256" key="15">
    <source>
        <dbReference type="PIRSR" id="PIRSR603739-50"/>
    </source>
</evidence>
<evidence type="ECO:0000256" key="8">
    <source>
        <dbReference type="ARBA" id="ARBA00022723"/>
    </source>
</evidence>
<evidence type="ECO:0000256" key="14">
    <source>
        <dbReference type="PIRSR" id="PIRSR004911-1"/>
    </source>
</evidence>
<evidence type="ECO:0000256" key="13">
    <source>
        <dbReference type="ARBA" id="ARBA00030756"/>
    </source>
</evidence>
<feature type="binding site" evidence="14">
    <location>
        <position position="129"/>
    </location>
    <ligand>
        <name>[4Fe-4S] cluster</name>
        <dbReference type="ChEBI" id="CHEBI:49883"/>
        <note>4Fe-4S-S-AdoMet</note>
    </ligand>
</feature>
<sequence length="337" mass="36364">MQTTMIPAAPARLQPTGWQQHWREAIRDPRELLSLLGLQALAGVSEAAAAQFPLRVPRGFAARMRHGDPHDPLLRQVLPLDAELRPAPGFSLDAVGDAAARAGHGVLHKYAGRALLVATGSCAIHCRYCFRRHFPYAEETAAAAGWRAAVAAIRADHSLHEVILSGGDPLSLATPKLAELTDALAAIPHVRRLRIHTRLPVVLPERVDDALLAWLSALPWPVVVVLHANHANEFGAGVDAATAALRARGATLLNQAVLLRGVNDSLEAQAALHERGFAAGVLPYYLHQLDRVAGAAHFEVPDDEARALHEAMRMRLPGYLLPRLVREVAGDGSKRPL</sequence>
<dbReference type="EMBL" id="VTFT01000001">
    <property type="protein sequence ID" value="TYT25036.1"/>
    <property type="molecule type" value="Genomic_DNA"/>
</dbReference>
<dbReference type="InterPro" id="IPR003739">
    <property type="entry name" value="Lys_aminomutase/Glu_NH3_mut"/>
</dbReference>
<keyword evidence="9 15" id="KW-0663">Pyridoxal phosphate</keyword>
<keyword evidence="8 14" id="KW-0479">Metal-binding</keyword>
<dbReference type="InterPro" id="IPR007197">
    <property type="entry name" value="rSAM"/>
</dbReference>
<gene>
    <name evidence="17" type="primary">epmB</name>
    <name evidence="17" type="ORF">FZO89_01385</name>
</gene>
<feature type="modified residue" description="N6-(pyridoxal phosphate)lysine" evidence="15">
    <location>
        <position position="334"/>
    </location>
</feature>
<dbReference type="NCBIfam" id="TIGR03821">
    <property type="entry name" value="EFP_modif_epmB"/>
    <property type="match status" value="1"/>
</dbReference>
<comment type="catalytic activity">
    <reaction evidence="1">
        <text>L-lysine = D-beta-lysine</text>
        <dbReference type="Rhea" id="RHEA:44148"/>
        <dbReference type="ChEBI" id="CHEBI:32551"/>
        <dbReference type="ChEBI" id="CHEBI:84138"/>
    </reaction>
</comment>
<comment type="caution">
    <text evidence="17">The sequence shown here is derived from an EMBL/GenBank/DDBJ whole genome shotgun (WGS) entry which is preliminary data.</text>
</comment>
<comment type="cofactor">
    <cofactor evidence="2 15">
        <name>pyridoxal 5'-phosphate</name>
        <dbReference type="ChEBI" id="CHEBI:597326"/>
    </cofactor>
</comment>
<dbReference type="GO" id="GO:0051539">
    <property type="term" value="F:4 iron, 4 sulfur cluster binding"/>
    <property type="evidence" value="ECO:0007669"/>
    <property type="project" value="UniProtKB-KW"/>
</dbReference>
<reference evidence="17 18" key="1">
    <citation type="submission" date="2019-08" db="EMBL/GenBank/DDBJ databases">
        <title>Luteimonas viscosus sp. nov., isolated from soil of a sunflower field.</title>
        <authorList>
            <person name="Jianli Z."/>
            <person name="Ying Z."/>
        </authorList>
    </citation>
    <scope>NUCLEOTIDE SEQUENCE [LARGE SCALE GENOMIC DNA]</scope>
    <source>
        <strain evidence="17 18">XBU10</strain>
    </source>
</reference>
<dbReference type="AlphaFoldDB" id="A0A5D4XK53"/>
<keyword evidence="18" id="KW-1185">Reference proteome</keyword>
<dbReference type="NCBIfam" id="TIGR00238">
    <property type="entry name" value="KamA family radical SAM protein"/>
    <property type="match status" value="1"/>
</dbReference>
<dbReference type="InterPro" id="IPR013785">
    <property type="entry name" value="Aldolase_TIM"/>
</dbReference>
<feature type="domain" description="Radical SAM core" evidence="16">
    <location>
        <begin position="108"/>
        <end position="331"/>
    </location>
</feature>
<evidence type="ECO:0000313" key="17">
    <source>
        <dbReference type="EMBL" id="TYT25036.1"/>
    </source>
</evidence>
<dbReference type="GO" id="GO:0016853">
    <property type="term" value="F:isomerase activity"/>
    <property type="evidence" value="ECO:0007669"/>
    <property type="project" value="UniProtKB-KW"/>
</dbReference>
<dbReference type="OrthoDB" id="9770937at2"/>
<proteinExistence type="inferred from homology"/>
<keyword evidence="7" id="KW-0949">S-adenosyl-L-methionine</keyword>
<keyword evidence="11 14" id="KW-0411">Iron-sulfur</keyword>
<keyword evidence="6 14" id="KW-0004">4Fe-4S</keyword>
<evidence type="ECO:0000256" key="4">
    <source>
        <dbReference type="ARBA" id="ARBA00008703"/>
    </source>
</evidence>
<evidence type="ECO:0000256" key="3">
    <source>
        <dbReference type="ARBA" id="ARBA00001966"/>
    </source>
</evidence>
<keyword evidence="10" id="KW-0408">Iron</keyword>
<feature type="binding site" evidence="14">
    <location>
        <position position="122"/>
    </location>
    <ligand>
        <name>[4Fe-4S] cluster</name>
        <dbReference type="ChEBI" id="CHEBI:49883"/>
        <note>4Fe-4S-S-AdoMet</note>
    </ligand>
</feature>
<name>A0A5D4XK53_9GAMM</name>
<protein>
    <recommendedName>
        <fullName evidence="5">L-lysine 2,3-aminomutase</fullName>
    </recommendedName>
    <alternativeName>
        <fullName evidence="13">EF-P post-translational modification enzyme B</fullName>
    </alternativeName>
</protein>
<dbReference type="InterPro" id="IPR058240">
    <property type="entry name" value="rSAM_sf"/>
</dbReference>
<dbReference type="GO" id="GO:0046872">
    <property type="term" value="F:metal ion binding"/>
    <property type="evidence" value="ECO:0007669"/>
    <property type="project" value="UniProtKB-KW"/>
</dbReference>
<keyword evidence="12" id="KW-0413">Isomerase</keyword>
<dbReference type="Gene3D" id="3.20.20.70">
    <property type="entry name" value="Aldolase class I"/>
    <property type="match status" value="1"/>
</dbReference>
<organism evidence="17 18">
    <name type="scientific">Luteimonas viscosa</name>
    <dbReference type="NCBI Taxonomy" id="1132694"/>
    <lineage>
        <taxon>Bacteria</taxon>
        <taxon>Pseudomonadati</taxon>
        <taxon>Pseudomonadota</taxon>
        <taxon>Gammaproteobacteria</taxon>
        <taxon>Lysobacterales</taxon>
        <taxon>Lysobacteraceae</taxon>
        <taxon>Luteimonas</taxon>
    </lineage>
</organism>
<dbReference type="SFLD" id="SFLDF00314">
    <property type="entry name" value="L-lysine_2_3-aminomutase_(yjeK"/>
    <property type="match status" value="1"/>
</dbReference>
<dbReference type="PIRSF" id="PIRSF004911">
    <property type="entry name" value="DUF160"/>
    <property type="match status" value="1"/>
</dbReference>
<evidence type="ECO:0000256" key="9">
    <source>
        <dbReference type="ARBA" id="ARBA00022898"/>
    </source>
</evidence>
<comment type="cofactor">
    <cofactor evidence="3">
        <name>[4Fe-4S] cluster</name>
        <dbReference type="ChEBI" id="CHEBI:49883"/>
    </cofactor>
</comment>
<accession>A0A5D4XK53</accession>